<reference evidence="2 3" key="1">
    <citation type="submission" date="2016-06" db="EMBL/GenBank/DDBJ databases">
        <title>Gene turnover analysis identifies the evolutionary adaptation of the extremophile Acidithiobacillus caldus.</title>
        <authorList>
            <person name="Zhang X."/>
        </authorList>
    </citation>
    <scope>NUCLEOTIDE SEQUENCE [LARGE SCALE GENOMIC DNA]</scope>
    <source>
        <strain evidence="2 3">S1</strain>
    </source>
</reference>
<gene>
    <name evidence="2" type="ORF">BAE30_03205</name>
</gene>
<comment type="caution">
    <text evidence="2">The sequence shown here is derived from an EMBL/GenBank/DDBJ whole genome shotgun (WGS) entry which is preliminary data.</text>
</comment>
<dbReference type="InterPro" id="IPR011528">
    <property type="entry name" value="NERD"/>
</dbReference>
<dbReference type="PROSITE" id="PS50965">
    <property type="entry name" value="NERD"/>
    <property type="match status" value="1"/>
</dbReference>
<feature type="domain" description="NERD" evidence="1">
    <location>
        <begin position="28"/>
        <end position="141"/>
    </location>
</feature>
<organism evidence="2 3">
    <name type="scientific">Acidithiobacillus caldus</name>
    <dbReference type="NCBI Taxonomy" id="33059"/>
    <lineage>
        <taxon>Bacteria</taxon>
        <taxon>Pseudomonadati</taxon>
        <taxon>Pseudomonadota</taxon>
        <taxon>Acidithiobacillia</taxon>
        <taxon>Acidithiobacillales</taxon>
        <taxon>Acidithiobacillaceae</taxon>
        <taxon>Acidithiobacillus</taxon>
    </lineage>
</organism>
<evidence type="ECO:0000259" key="1">
    <source>
        <dbReference type="PROSITE" id="PS50965"/>
    </source>
</evidence>
<sequence>MNHLAALAVVGGIGADVAALRLLLPAMKGHVGELQVKTAVSGLCAASVHDVLVQDERGLTQIDHILLTSRGIVAIETKNYAGTLYDNGRGRPWVQRIGRRSNKLHNPLDQSYRHRKALESILPGIPVMDLVVLAGPARFGNGRPERVLTLRELKKTLRTMRDDPEPAAALSAAWNRLLSVIQTDKATRRKHLQSVPGGTVGAFRVTLGKALLFFGTAFLLAGYLS</sequence>
<evidence type="ECO:0000313" key="2">
    <source>
        <dbReference type="EMBL" id="OFC62023.1"/>
    </source>
</evidence>
<dbReference type="Proteomes" id="UP000175707">
    <property type="component" value="Unassembled WGS sequence"/>
</dbReference>
<dbReference type="AlphaFoldDB" id="A0A1E7YZU7"/>
<protein>
    <recommendedName>
        <fullName evidence="1">NERD domain-containing protein</fullName>
    </recommendedName>
</protein>
<name>A0A1E7YZU7_9PROT</name>
<dbReference type="Pfam" id="PF08378">
    <property type="entry name" value="NERD"/>
    <property type="match status" value="1"/>
</dbReference>
<evidence type="ECO:0000313" key="3">
    <source>
        <dbReference type="Proteomes" id="UP000175707"/>
    </source>
</evidence>
<dbReference type="EMBL" id="LZYH01000298">
    <property type="protein sequence ID" value="OFC62023.1"/>
    <property type="molecule type" value="Genomic_DNA"/>
</dbReference>
<proteinExistence type="predicted"/>
<accession>A0A1E7YZU7</accession>